<dbReference type="EMBL" id="HACG01009108">
    <property type="protein sequence ID" value="CEK55973.1"/>
    <property type="molecule type" value="Transcribed_RNA"/>
</dbReference>
<sequence length="102" mass="11229">GSLPSVHYTGSLSSDSEEDNQQSFILDRKKLWAERKKLARSVSGGKISKDTSNTILSNGHNIGEAPSDKKRVRHFSADGTKRHKKAAISYKKNSSNSVNNEN</sequence>
<feature type="region of interest" description="Disordered" evidence="1">
    <location>
        <begin position="1"/>
        <end position="22"/>
    </location>
</feature>
<feature type="compositionally biased region" description="Polar residues" evidence="1">
    <location>
        <begin position="50"/>
        <end position="60"/>
    </location>
</feature>
<feature type="region of interest" description="Disordered" evidence="1">
    <location>
        <begin position="41"/>
        <end position="102"/>
    </location>
</feature>
<accession>A0A0B6YID8</accession>
<evidence type="ECO:0000313" key="2">
    <source>
        <dbReference type="EMBL" id="CEK55973.1"/>
    </source>
</evidence>
<evidence type="ECO:0000256" key="1">
    <source>
        <dbReference type="SAM" id="MobiDB-lite"/>
    </source>
</evidence>
<dbReference type="AlphaFoldDB" id="A0A0B6YID8"/>
<feature type="non-terminal residue" evidence="2">
    <location>
        <position position="102"/>
    </location>
</feature>
<protein>
    <submittedName>
        <fullName evidence="2">Uncharacterized protein</fullName>
    </submittedName>
</protein>
<organism evidence="2">
    <name type="scientific">Arion vulgaris</name>
    <dbReference type="NCBI Taxonomy" id="1028688"/>
    <lineage>
        <taxon>Eukaryota</taxon>
        <taxon>Metazoa</taxon>
        <taxon>Spiralia</taxon>
        <taxon>Lophotrochozoa</taxon>
        <taxon>Mollusca</taxon>
        <taxon>Gastropoda</taxon>
        <taxon>Heterobranchia</taxon>
        <taxon>Euthyneura</taxon>
        <taxon>Panpulmonata</taxon>
        <taxon>Eupulmonata</taxon>
        <taxon>Stylommatophora</taxon>
        <taxon>Helicina</taxon>
        <taxon>Arionoidea</taxon>
        <taxon>Arionidae</taxon>
        <taxon>Arion</taxon>
    </lineage>
</organism>
<reference evidence="2" key="1">
    <citation type="submission" date="2014-12" db="EMBL/GenBank/DDBJ databases">
        <title>Insight into the proteome of Arion vulgaris.</title>
        <authorList>
            <person name="Aradska J."/>
            <person name="Bulat T."/>
            <person name="Smidak R."/>
            <person name="Sarate P."/>
            <person name="Gangsoo J."/>
            <person name="Sialana F."/>
            <person name="Bilban M."/>
            <person name="Lubec G."/>
        </authorList>
    </citation>
    <scope>NUCLEOTIDE SEQUENCE</scope>
    <source>
        <tissue evidence="2">Skin</tissue>
    </source>
</reference>
<name>A0A0B6YID8_9EUPU</name>
<feature type="non-terminal residue" evidence="2">
    <location>
        <position position="1"/>
    </location>
</feature>
<proteinExistence type="predicted"/>
<gene>
    <name evidence="2" type="primary">ORF26485</name>
</gene>
<feature type="compositionally biased region" description="Low complexity" evidence="1">
    <location>
        <begin position="93"/>
        <end position="102"/>
    </location>
</feature>